<dbReference type="Pfam" id="PF07521">
    <property type="entry name" value="RMMBL"/>
    <property type="match status" value="1"/>
</dbReference>
<keyword evidence="5" id="KW-0540">Nuclease</keyword>
<dbReference type="OrthoDB" id="10249535at2759"/>
<proteinExistence type="inferred from homology"/>
<evidence type="ECO:0000259" key="12">
    <source>
        <dbReference type="SMART" id="SM00849"/>
    </source>
</evidence>
<evidence type="ECO:0000313" key="15">
    <source>
        <dbReference type="EMBL" id="KIY48449.1"/>
    </source>
</evidence>
<dbReference type="Gene3D" id="3.40.50.10890">
    <property type="match status" value="1"/>
</dbReference>
<evidence type="ECO:0000256" key="4">
    <source>
        <dbReference type="ARBA" id="ARBA00022664"/>
    </source>
</evidence>
<organism evidence="15 16">
    <name type="scientific">Fistulina hepatica ATCC 64428</name>
    <dbReference type="NCBI Taxonomy" id="1128425"/>
    <lineage>
        <taxon>Eukaryota</taxon>
        <taxon>Fungi</taxon>
        <taxon>Dikarya</taxon>
        <taxon>Basidiomycota</taxon>
        <taxon>Agaricomycotina</taxon>
        <taxon>Agaricomycetes</taxon>
        <taxon>Agaricomycetidae</taxon>
        <taxon>Agaricales</taxon>
        <taxon>Fistulinaceae</taxon>
        <taxon>Fistulina</taxon>
    </lineage>
</organism>
<dbReference type="Pfam" id="PF10996">
    <property type="entry name" value="Beta-Casp"/>
    <property type="match status" value="1"/>
</dbReference>
<dbReference type="InterPro" id="IPR022712">
    <property type="entry name" value="Beta_Casp"/>
</dbReference>
<keyword evidence="8" id="KW-0539">Nucleus</keyword>
<dbReference type="SMART" id="SM01098">
    <property type="entry name" value="CPSF73-100_C"/>
    <property type="match status" value="1"/>
</dbReference>
<evidence type="ECO:0000259" key="14">
    <source>
        <dbReference type="SMART" id="SM01098"/>
    </source>
</evidence>
<protein>
    <recommendedName>
        <fullName evidence="3">Endoribonuclease YSH1</fullName>
    </recommendedName>
    <alternativeName>
        <fullName evidence="10">Endoribonuclease ysh1</fullName>
    </alternativeName>
    <alternativeName>
        <fullName evidence="9 11">mRNA 3'-end-processing protein YSH1</fullName>
    </alternativeName>
</protein>
<dbReference type="PANTHER" id="PTHR11203:SF11">
    <property type="entry name" value="CLEAVAGE AND POLYADENYLATION SPECIFICITY FACTOR SUBUNIT 3"/>
    <property type="match status" value="1"/>
</dbReference>
<dbReference type="Pfam" id="PF11718">
    <property type="entry name" value="CPSF73-100_C"/>
    <property type="match status" value="1"/>
</dbReference>
<evidence type="ECO:0000313" key="16">
    <source>
        <dbReference type="Proteomes" id="UP000054144"/>
    </source>
</evidence>
<dbReference type="Proteomes" id="UP000054144">
    <property type="component" value="Unassembled WGS sequence"/>
</dbReference>
<accession>A0A0D7ADH2</accession>
<dbReference type="Gene3D" id="3.60.15.10">
    <property type="entry name" value="Ribonuclease Z/Hydroxyacylglutathione hydrolase-like"/>
    <property type="match status" value="1"/>
</dbReference>
<dbReference type="FunFam" id="3.40.50.10890:FF:000001">
    <property type="entry name" value="Cleavage and polyadenylation specificity factor subunit 3"/>
    <property type="match status" value="1"/>
</dbReference>
<keyword evidence="7 15" id="KW-0378">Hydrolase</keyword>
<dbReference type="InterPro" id="IPR001279">
    <property type="entry name" value="Metallo-B-lactamas"/>
</dbReference>
<feature type="domain" description="Beta-Casp" evidence="13">
    <location>
        <begin position="244"/>
        <end position="370"/>
    </location>
</feature>
<keyword evidence="4" id="KW-0507">mRNA processing</keyword>
<comment type="similarity">
    <text evidence="2">Belongs to the metallo-beta-lactamase superfamily. RNA-metabolizing metallo-beta-lactamase-like family. CPSF2/YSH1 subfamily.</text>
</comment>
<evidence type="ECO:0000256" key="7">
    <source>
        <dbReference type="ARBA" id="ARBA00022801"/>
    </source>
</evidence>
<dbReference type="GO" id="GO:0004534">
    <property type="term" value="F:5'-3' RNA exonuclease activity"/>
    <property type="evidence" value="ECO:0007669"/>
    <property type="project" value="TreeGrafter"/>
</dbReference>
<dbReference type="InterPro" id="IPR036866">
    <property type="entry name" value="RibonucZ/Hydroxyglut_hydro"/>
</dbReference>
<dbReference type="GO" id="GO:0004521">
    <property type="term" value="F:RNA endonuclease activity"/>
    <property type="evidence" value="ECO:0007669"/>
    <property type="project" value="TreeGrafter"/>
</dbReference>
<evidence type="ECO:0000256" key="1">
    <source>
        <dbReference type="ARBA" id="ARBA00004123"/>
    </source>
</evidence>
<keyword evidence="6" id="KW-0255">Endonuclease</keyword>
<dbReference type="GO" id="GO:0005847">
    <property type="term" value="C:mRNA cleavage and polyadenylation specificity factor complex"/>
    <property type="evidence" value="ECO:0007669"/>
    <property type="project" value="TreeGrafter"/>
</dbReference>
<feature type="domain" description="Metallo-beta-lactamase" evidence="12">
    <location>
        <begin position="19"/>
        <end position="233"/>
    </location>
</feature>
<dbReference type="InterPro" id="IPR021718">
    <property type="entry name" value="CPSF73-100_C"/>
</dbReference>
<dbReference type="SMART" id="SM01027">
    <property type="entry name" value="Beta-Casp"/>
    <property type="match status" value="1"/>
</dbReference>
<dbReference type="EMBL" id="KN881833">
    <property type="protein sequence ID" value="KIY48449.1"/>
    <property type="molecule type" value="Genomic_DNA"/>
</dbReference>
<dbReference type="InterPro" id="IPR011108">
    <property type="entry name" value="RMMBL"/>
</dbReference>
<evidence type="ECO:0000256" key="3">
    <source>
        <dbReference type="ARBA" id="ARBA00018311"/>
    </source>
</evidence>
<dbReference type="PANTHER" id="PTHR11203">
    <property type="entry name" value="CLEAVAGE AND POLYADENYLATION SPECIFICITY FACTOR FAMILY MEMBER"/>
    <property type="match status" value="1"/>
</dbReference>
<keyword evidence="16" id="KW-1185">Reference proteome</keyword>
<dbReference type="SMART" id="SM00849">
    <property type="entry name" value="Lactamase_B"/>
    <property type="match status" value="1"/>
</dbReference>
<sequence length="718" mass="79390">MADSLTLSITLLGAGQEVGRSCCVLQYRGKTIVCDVGVHPAYSGIASLPFIDELDWSTVDAILITHFHDDHTAALAYVAEKTNFRDGKGKVYMTHSTKALYKLMMQDFVRMSSSSSDALFSPLDMTMCHSSIVPVSVHQLISPCPGVSFTPYNAGHVLGACMFLINIAGLHILYTGDYSREEDRHLVKAELPPIRPDVLIVESTFGVQSHESRGARELRFTNLVHAIIHRGGHVLLPTLALGRAQELLLILDEYWEKHPDLDNVPIYYASGLARKSMAVYQTYIHTMNSHIRSRFANKDNPFVFKHISNLPQSRGCEKKIAEGPPCVVLASPGFMQAGTSRELFELWAPDSRNGLIITGFSIEGTLSRDIINEPDDFMSLKGHTIQRKISVDYIPFSAHVDFTQNCEFIEQVKAQHVVLVHGEQTAVGRLRAALSSRYKDRDEDVEIHMPRNCETLQLSFRAERVAKAIGTLADKISQSNDAISGLLVSNDYSYTLLDPRDLRDHTGLSSCTIRQKQKIVLHVGWELVHWHLEGMFGSVEDFIDPAGMPTMRVMGVLDVKHTQEHELTLEWGASDGNDAIADSTLALITWIDASSASSGLSTTDSRTKPLPYACGHHPHCDNDSDVSHIQAIAMFLEAHFDDVELHMPEEIEDTRVRCESSTSSALLVRLDDAIAEIDLLTLAVNSSNAVFKQRVTTILDMAVSTVTSLAKSCCSCGT</sequence>
<evidence type="ECO:0000256" key="11">
    <source>
        <dbReference type="ARBA" id="ARBA00075008"/>
    </source>
</evidence>
<evidence type="ECO:0000256" key="2">
    <source>
        <dbReference type="ARBA" id="ARBA00010624"/>
    </source>
</evidence>
<dbReference type="GO" id="GO:0006398">
    <property type="term" value="P:mRNA 3'-end processing by stem-loop binding and cleavage"/>
    <property type="evidence" value="ECO:0007669"/>
    <property type="project" value="TreeGrafter"/>
</dbReference>
<evidence type="ECO:0000259" key="13">
    <source>
        <dbReference type="SMART" id="SM01027"/>
    </source>
</evidence>
<evidence type="ECO:0000256" key="5">
    <source>
        <dbReference type="ARBA" id="ARBA00022722"/>
    </source>
</evidence>
<reference evidence="15 16" key="1">
    <citation type="journal article" date="2015" name="Fungal Genet. Biol.">
        <title>Evolution of novel wood decay mechanisms in Agaricales revealed by the genome sequences of Fistulina hepatica and Cylindrobasidium torrendii.</title>
        <authorList>
            <person name="Floudas D."/>
            <person name="Held B.W."/>
            <person name="Riley R."/>
            <person name="Nagy L.G."/>
            <person name="Koehler G."/>
            <person name="Ransdell A.S."/>
            <person name="Younus H."/>
            <person name="Chow J."/>
            <person name="Chiniquy J."/>
            <person name="Lipzen A."/>
            <person name="Tritt A."/>
            <person name="Sun H."/>
            <person name="Haridas S."/>
            <person name="LaButti K."/>
            <person name="Ohm R.A."/>
            <person name="Kues U."/>
            <person name="Blanchette R.A."/>
            <person name="Grigoriev I.V."/>
            <person name="Minto R.E."/>
            <person name="Hibbett D.S."/>
        </authorList>
    </citation>
    <scope>NUCLEOTIDE SEQUENCE [LARGE SCALE GENOMIC DNA]</scope>
    <source>
        <strain evidence="15 16">ATCC 64428</strain>
    </source>
</reference>
<evidence type="ECO:0000256" key="9">
    <source>
        <dbReference type="ARBA" id="ARBA00032592"/>
    </source>
</evidence>
<dbReference type="AlphaFoldDB" id="A0A0D7ADH2"/>
<evidence type="ECO:0000256" key="8">
    <source>
        <dbReference type="ARBA" id="ARBA00023242"/>
    </source>
</evidence>
<evidence type="ECO:0000256" key="10">
    <source>
        <dbReference type="ARBA" id="ARBA00069466"/>
    </source>
</evidence>
<evidence type="ECO:0000256" key="6">
    <source>
        <dbReference type="ARBA" id="ARBA00022759"/>
    </source>
</evidence>
<comment type="subcellular location">
    <subcellularLocation>
        <location evidence="1">Nucleus</location>
    </subcellularLocation>
</comment>
<dbReference type="GO" id="GO:0003723">
    <property type="term" value="F:RNA binding"/>
    <property type="evidence" value="ECO:0007669"/>
    <property type="project" value="TreeGrafter"/>
</dbReference>
<gene>
    <name evidence="15" type="ORF">FISHEDRAFT_65736</name>
</gene>
<dbReference type="InterPro" id="IPR050698">
    <property type="entry name" value="MBL"/>
</dbReference>
<feature type="domain" description="Pre-mRNA 3'-end-processing endonuclease polyadenylation factor C-term" evidence="14">
    <location>
        <begin position="479"/>
        <end position="709"/>
    </location>
</feature>
<dbReference type="Pfam" id="PF16661">
    <property type="entry name" value="Lactamase_B_6"/>
    <property type="match status" value="1"/>
</dbReference>
<dbReference type="SUPFAM" id="SSF56281">
    <property type="entry name" value="Metallo-hydrolase/oxidoreductase"/>
    <property type="match status" value="1"/>
</dbReference>
<name>A0A0D7ADH2_9AGAR</name>